<feature type="compositionally biased region" description="Basic and acidic residues" evidence="1">
    <location>
        <begin position="301"/>
        <end position="327"/>
    </location>
</feature>
<feature type="signal peptide" evidence="2">
    <location>
        <begin position="1"/>
        <end position="26"/>
    </location>
</feature>
<keyword evidence="2" id="KW-0732">Signal</keyword>
<feature type="compositionally biased region" description="Pro residues" evidence="1">
    <location>
        <begin position="332"/>
        <end position="342"/>
    </location>
</feature>
<feature type="region of interest" description="Disordered" evidence="1">
    <location>
        <begin position="301"/>
        <end position="342"/>
    </location>
</feature>
<gene>
    <name evidence="3" type="ORF">EV199_1787</name>
</gene>
<dbReference type="AlphaFoldDB" id="A0A4Q7N4I5"/>
<keyword evidence="4" id="KW-1185">Reference proteome</keyword>
<name>A0A4Q7N4I5_9BACT</name>
<evidence type="ECO:0000313" key="3">
    <source>
        <dbReference type="EMBL" id="RZS75911.1"/>
    </source>
</evidence>
<evidence type="ECO:0000256" key="1">
    <source>
        <dbReference type="SAM" id="MobiDB-lite"/>
    </source>
</evidence>
<protein>
    <recommendedName>
        <fullName evidence="5">Outer membrane lipoprotein-sorting protein</fullName>
    </recommendedName>
</protein>
<proteinExistence type="predicted"/>
<organism evidence="3 4">
    <name type="scientific">Pseudobacter ginsenosidimutans</name>
    <dbReference type="NCBI Taxonomy" id="661488"/>
    <lineage>
        <taxon>Bacteria</taxon>
        <taxon>Pseudomonadati</taxon>
        <taxon>Bacteroidota</taxon>
        <taxon>Chitinophagia</taxon>
        <taxon>Chitinophagales</taxon>
        <taxon>Chitinophagaceae</taxon>
        <taxon>Pseudobacter</taxon>
    </lineage>
</organism>
<dbReference type="Proteomes" id="UP000293874">
    <property type="component" value="Unassembled WGS sequence"/>
</dbReference>
<accession>A0A4Q7N4I5</accession>
<dbReference type="EMBL" id="SGXA01000001">
    <property type="protein sequence ID" value="RZS75911.1"/>
    <property type="molecule type" value="Genomic_DNA"/>
</dbReference>
<evidence type="ECO:0000256" key="2">
    <source>
        <dbReference type="SAM" id="SignalP"/>
    </source>
</evidence>
<sequence length="342" mass="39787">MNRSLCFSLLIGVLSSAGLMPLQVSAQVQKITPGFRAALKMREDTLKEYSRQMVMAQEPAERFRYDSLFIRSFVRALQFTNSFYYPFDSVNISKLYAPDSAFRIFTWQAKKDEYVVMQRGAIQMRTPDGKLKLIPLHDQSMFTKNPMDSVRSNENWIGAIYYKIILKEYKGKKYYTLIGFDEFSVGSSKKWMEVLSFENGQPVFGNPAISFEDDEEKRKPQHRFSIEFKKEAKAFFNYDPELDLIIVDHLISETDEPARKNTYVPDGDYEAFKWKNGRWVHVTKFFNQKLKDGQFPTDAKILDDAGKADEQKLEEQSRKNYEKERKKNGGSPTPPSPIKKKP</sequence>
<comment type="caution">
    <text evidence="3">The sequence shown here is derived from an EMBL/GenBank/DDBJ whole genome shotgun (WGS) entry which is preliminary data.</text>
</comment>
<reference evidence="3 4" key="1">
    <citation type="submission" date="2019-02" db="EMBL/GenBank/DDBJ databases">
        <title>Genomic Encyclopedia of Type Strains, Phase IV (KMG-IV): sequencing the most valuable type-strain genomes for metagenomic binning, comparative biology and taxonomic classification.</title>
        <authorList>
            <person name="Goeker M."/>
        </authorList>
    </citation>
    <scope>NUCLEOTIDE SEQUENCE [LARGE SCALE GENOMIC DNA]</scope>
    <source>
        <strain evidence="3 4">DSM 18116</strain>
    </source>
</reference>
<evidence type="ECO:0000313" key="4">
    <source>
        <dbReference type="Proteomes" id="UP000293874"/>
    </source>
</evidence>
<evidence type="ECO:0008006" key="5">
    <source>
        <dbReference type="Google" id="ProtNLM"/>
    </source>
</evidence>
<feature type="chain" id="PRO_5020703467" description="Outer membrane lipoprotein-sorting protein" evidence="2">
    <location>
        <begin position="27"/>
        <end position="342"/>
    </location>
</feature>
<dbReference type="OrthoDB" id="788168at2"/>
<dbReference type="RefSeq" id="WP_130540245.1">
    <property type="nucleotide sequence ID" value="NZ_CP042431.1"/>
</dbReference>